<gene>
    <name evidence="1" type="ORF">MKQ68_08155</name>
</gene>
<proteinExistence type="predicted"/>
<dbReference type="Pfam" id="PF05139">
    <property type="entry name" value="Erythro_esteras"/>
    <property type="match status" value="2"/>
</dbReference>
<dbReference type="EMBL" id="CP107006">
    <property type="protein sequence ID" value="UYQ95066.1"/>
    <property type="molecule type" value="Genomic_DNA"/>
</dbReference>
<protein>
    <submittedName>
        <fullName evidence="1">Erythromycin esterase family protein</fullName>
    </submittedName>
</protein>
<dbReference type="RefSeq" id="WP_264282866.1">
    <property type="nucleotide sequence ID" value="NZ_CP107006.1"/>
</dbReference>
<dbReference type="Proteomes" id="UP001162741">
    <property type="component" value="Chromosome"/>
</dbReference>
<dbReference type="PANTHER" id="PTHR31299:SF0">
    <property type="entry name" value="ESTERASE, PUTATIVE (AFU_ORTHOLOGUE AFUA_1G05850)-RELATED"/>
    <property type="match status" value="1"/>
</dbReference>
<evidence type="ECO:0000313" key="2">
    <source>
        <dbReference type="Proteomes" id="UP001162741"/>
    </source>
</evidence>
<organism evidence="1 2">
    <name type="scientific">Chitinophaga horti</name>
    <dbReference type="NCBI Taxonomy" id="2920382"/>
    <lineage>
        <taxon>Bacteria</taxon>
        <taxon>Pseudomonadati</taxon>
        <taxon>Bacteroidota</taxon>
        <taxon>Chitinophagia</taxon>
        <taxon>Chitinophagales</taxon>
        <taxon>Chitinophagaceae</taxon>
        <taxon>Chitinophaga</taxon>
    </lineage>
</organism>
<keyword evidence="2" id="KW-1185">Reference proteome</keyword>
<sequence>MRYTLLILLFAINTTYAQQQKIDWVNAHAHPLSTEYETPGIKDLSFLADELAGKQVVALGEASHGTREFYLQKARIIAYLVIRQQFRVLTFEFQDSLLQPVNRFVRTGEGNLKAAMKSFALYNTEEIYRLLMWIRQYNTSRTPADQVTIHGVDHADYWPDPFTRDRHMAANLVRHYEAQPRKTMLWAHNVHIIKDTTAKYQSMGAYLMRHFGDRFYALCMDTYSGSVNVINGGGFEVHPFSGMPDGFSSLLAKAKHEAFYLSFRGNQPFANDTVSLTTIHSNWQGTKPLPVKPGTDMDALVFIRNSTASVKVE</sequence>
<evidence type="ECO:0000313" key="1">
    <source>
        <dbReference type="EMBL" id="UYQ95066.1"/>
    </source>
</evidence>
<dbReference type="InterPro" id="IPR007815">
    <property type="entry name" value="Emycin_Estase"/>
</dbReference>
<reference evidence="1" key="1">
    <citation type="submission" date="2022-10" db="EMBL/GenBank/DDBJ databases">
        <title>Chitinophaga sp. nov., isolated from soil.</title>
        <authorList>
            <person name="Jeon C.O."/>
        </authorList>
    </citation>
    <scope>NUCLEOTIDE SEQUENCE</scope>
    <source>
        <strain evidence="1">R8</strain>
    </source>
</reference>
<dbReference type="PANTHER" id="PTHR31299">
    <property type="entry name" value="ESTERASE, PUTATIVE (AFU_ORTHOLOGUE AFUA_1G05850)-RELATED"/>
    <property type="match status" value="1"/>
</dbReference>
<name>A0ABY6J9T9_9BACT</name>
<dbReference type="SUPFAM" id="SSF159501">
    <property type="entry name" value="EreA/ChaN-like"/>
    <property type="match status" value="1"/>
</dbReference>
<dbReference type="Gene3D" id="3.40.1660.10">
    <property type="entry name" value="EreA-like (biosynthetic domain)"/>
    <property type="match status" value="2"/>
</dbReference>
<dbReference type="InterPro" id="IPR052036">
    <property type="entry name" value="Hydrolase/PRTase-associated"/>
</dbReference>
<accession>A0ABY6J9T9</accession>
<dbReference type="CDD" id="cd14728">
    <property type="entry name" value="Ere-like"/>
    <property type="match status" value="1"/>
</dbReference>